<evidence type="ECO:0000256" key="4">
    <source>
        <dbReference type="ARBA" id="ARBA00022679"/>
    </source>
</evidence>
<dbReference type="Pfam" id="PF07568">
    <property type="entry name" value="HisKA_2"/>
    <property type="match status" value="1"/>
</dbReference>
<evidence type="ECO:0000256" key="5">
    <source>
        <dbReference type="ARBA" id="ARBA00022741"/>
    </source>
</evidence>
<keyword evidence="8" id="KW-0472">Membrane</keyword>
<evidence type="ECO:0000256" key="2">
    <source>
        <dbReference type="ARBA" id="ARBA00012438"/>
    </source>
</evidence>
<keyword evidence="3" id="KW-0597">Phosphoprotein</keyword>
<dbReference type="PANTHER" id="PTHR41523">
    <property type="entry name" value="TWO-COMPONENT SYSTEM SENSOR PROTEIN"/>
    <property type="match status" value="1"/>
</dbReference>
<evidence type="ECO:0000256" key="3">
    <source>
        <dbReference type="ARBA" id="ARBA00022553"/>
    </source>
</evidence>
<feature type="transmembrane region" description="Helical" evidence="8">
    <location>
        <begin position="230"/>
        <end position="252"/>
    </location>
</feature>
<keyword evidence="11" id="KW-1185">Reference proteome</keyword>
<evidence type="ECO:0000313" key="11">
    <source>
        <dbReference type="Proteomes" id="UP000321250"/>
    </source>
</evidence>
<evidence type="ECO:0000256" key="8">
    <source>
        <dbReference type="SAM" id="Phobius"/>
    </source>
</evidence>
<dbReference type="GO" id="GO:0004673">
    <property type="term" value="F:protein histidine kinase activity"/>
    <property type="evidence" value="ECO:0007669"/>
    <property type="project" value="UniProtKB-EC"/>
</dbReference>
<keyword evidence="5" id="KW-0547">Nucleotide-binding</keyword>
<dbReference type="OrthoDB" id="9767435at2"/>
<keyword evidence="8" id="KW-1133">Transmembrane helix</keyword>
<keyword evidence="7" id="KW-0067">ATP-binding</keyword>
<proteinExistence type="predicted"/>
<dbReference type="EMBL" id="VOQR01000001">
    <property type="protein sequence ID" value="TXC70033.1"/>
    <property type="molecule type" value="Genomic_DNA"/>
</dbReference>
<keyword evidence="6 10" id="KW-0418">Kinase</keyword>
<reference evidence="10 11" key="1">
    <citation type="journal article" date="2013" name="Antonie Van Leeuwenhoek">
        <title>Sphingomonas ginsenosidivorax sp. nov., with the ability to transform ginsenosides.</title>
        <authorList>
            <person name="Jin X.F."/>
            <person name="Kim J.K."/>
            <person name="Liu Q.M."/>
            <person name="Kang M.S."/>
            <person name="He D."/>
            <person name="Jin F.X."/>
            <person name="Kim S.C."/>
            <person name="Im W.T."/>
        </authorList>
    </citation>
    <scope>NUCLEOTIDE SEQUENCE [LARGE SCALE GENOMIC DNA]</scope>
    <source>
        <strain evidence="10 11">KHI67</strain>
    </source>
</reference>
<evidence type="ECO:0000313" key="10">
    <source>
        <dbReference type="EMBL" id="TXC70033.1"/>
    </source>
</evidence>
<evidence type="ECO:0000256" key="1">
    <source>
        <dbReference type="ARBA" id="ARBA00000085"/>
    </source>
</evidence>
<protein>
    <recommendedName>
        <fullName evidence="2">histidine kinase</fullName>
        <ecNumber evidence="2">2.7.13.3</ecNumber>
    </recommendedName>
</protein>
<keyword evidence="8" id="KW-0812">Transmembrane</keyword>
<dbReference type="GO" id="GO:0005524">
    <property type="term" value="F:ATP binding"/>
    <property type="evidence" value="ECO:0007669"/>
    <property type="project" value="UniProtKB-KW"/>
</dbReference>
<dbReference type="Proteomes" id="UP000321250">
    <property type="component" value="Unassembled WGS sequence"/>
</dbReference>
<evidence type="ECO:0000256" key="6">
    <source>
        <dbReference type="ARBA" id="ARBA00022777"/>
    </source>
</evidence>
<comment type="catalytic activity">
    <reaction evidence="1">
        <text>ATP + protein L-histidine = ADP + protein N-phospho-L-histidine.</text>
        <dbReference type="EC" id="2.7.13.3"/>
    </reaction>
</comment>
<gene>
    <name evidence="10" type="ORF">FSB78_02990</name>
</gene>
<feature type="domain" description="Signal transduction histidine kinase subgroup 2 dimerisation and phosphoacceptor" evidence="9">
    <location>
        <begin position="323"/>
        <end position="397"/>
    </location>
</feature>
<sequence length="514" mass="55534">MSFFAIRRLPTGAKLFLILSAALLPLALIAIFATLQTTRLADAEARARLRVTANESARAIAIELIGDMTALRVAVNALGTDPADAPSCARAQGVFAQQSSAGTRFVIADRRGRVLCGEPLPDPVAVRPGDTPIAAAILPNRGLVLAISGPNGQTTARAYFPQRFLETIGRPTSRALTFSSALVLGEDTLVLESIPDEEPLDRLETMRTDLGIAGIALRTSVRSAPITSPVVIAMLLPLLMWLAAASIAWFVVDHLLIRPLRNLRASVAAFQPGKEIDSGSVRTLPAQEIRELGETFQAISRTVALHEAGLAEGLVRQTKLTREVHHRVKNNLQVISSLINFHARSAKSADATEAYSSIQRRVDALAVVHRNHFAEMEENRGLNLRTMIGELAANIRATAPDRSHGLGITLDIDPYLVNQDVAVALAFLVTETIELAMTCDPTAQIRIVVKPSDDPARAVLRVVSRALVESDMLREAAARYGRVMEGLSRQLRSPLHHDPLAGAYEIAFAFTGRD</sequence>
<dbReference type="RefSeq" id="WP_147079834.1">
    <property type="nucleotide sequence ID" value="NZ_VOQR01000001.1"/>
</dbReference>
<keyword evidence="4" id="KW-0808">Transferase</keyword>
<evidence type="ECO:0000256" key="7">
    <source>
        <dbReference type="ARBA" id="ARBA00022840"/>
    </source>
</evidence>
<dbReference type="PANTHER" id="PTHR41523:SF8">
    <property type="entry name" value="ETHYLENE RESPONSE SENSOR PROTEIN"/>
    <property type="match status" value="1"/>
</dbReference>
<dbReference type="EC" id="2.7.13.3" evidence="2"/>
<organism evidence="10 11">
    <name type="scientific">Sphingomonas ginsenosidivorax</name>
    <dbReference type="NCBI Taxonomy" id="862135"/>
    <lineage>
        <taxon>Bacteria</taxon>
        <taxon>Pseudomonadati</taxon>
        <taxon>Pseudomonadota</taxon>
        <taxon>Alphaproteobacteria</taxon>
        <taxon>Sphingomonadales</taxon>
        <taxon>Sphingomonadaceae</taxon>
        <taxon>Sphingomonas</taxon>
    </lineage>
</organism>
<accession>A0A5C6UAY0</accession>
<dbReference type="AlphaFoldDB" id="A0A5C6UAY0"/>
<dbReference type="InterPro" id="IPR011495">
    <property type="entry name" value="Sig_transdc_His_kin_sub2_dim/P"/>
</dbReference>
<comment type="caution">
    <text evidence="10">The sequence shown here is derived from an EMBL/GenBank/DDBJ whole genome shotgun (WGS) entry which is preliminary data.</text>
</comment>
<dbReference type="Gene3D" id="3.30.450.20">
    <property type="entry name" value="PAS domain"/>
    <property type="match status" value="1"/>
</dbReference>
<name>A0A5C6UAY0_9SPHN</name>
<evidence type="ECO:0000259" key="9">
    <source>
        <dbReference type="Pfam" id="PF07568"/>
    </source>
</evidence>